<evidence type="ECO:0000256" key="1">
    <source>
        <dbReference type="SAM" id="MobiDB-lite"/>
    </source>
</evidence>
<feature type="region of interest" description="Disordered" evidence="1">
    <location>
        <begin position="1"/>
        <end position="35"/>
    </location>
</feature>
<protein>
    <recommendedName>
        <fullName evidence="2">AB hydrolase-1 domain-containing protein</fullName>
    </recommendedName>
</protein>
<dbReference type="Pfam" id="PF00561">
    <property type="entry name" value="Abhydrolase_1"/>
    <property type="match status" value="1"/>
</dbReference>
<feature type="compositionally biased region" description="Basic and acidic residues" evidence="1">
    <location>
        <begin position="10"/>
        <end position="22"/>
    </location>
</feature>
<feature type="region of interest" description="Disordered" evidence="1">
    <location>
        <begin position="435"/>
        <end position="458"/>
    </location>
</feature>
<sequence>MAIITEEIDENPRSKPTRETPKPTHKTPKPPPTSTSPNPFSFWFYFTLSVSLATFLFSSLPSLSPQDPKSWFLSLPTNLRHHYSKGRIIKVQTDAHHPPFEVFTVQEGAKASENVVIVHGLGSSSYAFRNVIQFLGSRGVHAVGVDLPGSGFSDKSVLVEEMGDGGVLGRFSEVYSLIQEKGFFWAFDHLVETGQMPYEEIQIQVSKRKSVKVLELGPEEMGRVLGQVIDSLGLAPVHLVLHDSALGIYANWVSENSGVVRSVTLVDTMLGASALPLWPLGVPVVREVVLGFEFVFARLLNLCCVRKIPISDVEAHRVLLKGRDGARAVVGTWKKLNSSFDLQEWGDSEGLKGLPVQVLWSSGWSKEWSEGGRKVADALPHATFITHSGSRWPQEDAADELAENILRFVSSLPKSVRQVEEEPVPEHIQKMLDEAQGGDHHHHHHHHDHGAHGHAHDHSDGYMNAYGLGHGWAS</sequence>
<evidence type="ECO:0000259" key="2">
    <source>
        <dbReference type="Pfam" id="PF00561"/>
    </source>
</evidence>
<reference evidence="3 4" key="1">
    <citation type="journal article" date="2023" name="Hortic Res">
        <title>The complete reference genome for grapevine (Vitis vinifera L.) genetics and breeding.</title>
        <authorList>
            <person name="Shi X."/>
            <person name="Cao S."/>
            <person name="Wang X."/>
            <person name="Huang S."/>
            <person name="Wang Y."/>
            <person name="Liu Z."/>
            <person name="Liu W."/>
            <person name="Leng X."/>
            <person name="Peng Y."/>
            <person name="Wang N."/>
            <person name="Wang Y."/>
            <person name="Ma Z."/>
            <person name="Xu X."/>
            <person name="Zhang F."/>
            <person name="Xue H."/>
            <person name="Zhong H."/>
            <person name="Wang Y."/>
            <person name="Zhang K."/>
            <person name="Velt A."/>
            <person name="Avia K."/>
            <person name="Holtgrawe D."/>
            <person name="Grimplet J."/>
            <person name="Matus J.T."/>
            <person name="Ware D."/>
            <person name="Wu X."/>
            <person name="Wang H."/>
            <person name="Liu C."/>
            <person name="Fang Y."/>
            <person name="Rustenholz C."/>
            <person name="Cheng Z."/>
            <person name="Xiao H."/>
            <person name="Zhou Y."/>
        </authorList>
    </citation>
    <scope>NUCLEOTIDE SEQUENCE [LARGE SCALE GENOMIC DNA]</scope>
    <source>
        <strain evidence="4">cv. Pinot noir / PN40024</strain>
        <tissue evidence="3">Leaf</tissue>
    </source>
</reference>
<proteinExistence type="predicted"/>
<evidence type="ECO:0000313" key="3">
    <source>
        <dbReference type="EMBL" id="WKA02870.1"/>
    </source>
</evidence>
<name>A0ABY9D5Q7_VITVI</name>
<keyword evidence="4" id="KW-1185">Reference proteome</keyword>
<feature type="compositionally biased region" description="Basic residues" evidence="1">
    <location>
        <begin position="440"/>
        <end position="449"/>
    </location>
</feature>
<dbReference type="SUPFAM" id="SSF53474">
    <property type="entry name" value="alpha/beta-Hydrolases"/>
    <property type="match status" value="1"/>
</dbReference>
<dbReference type="Gene3D" id="3.40.50.1820">
    <property type="entry name" value="alpha/beta hydrolase"/>
    <property type="match status" value="1"/>
</dbReference>
<feature type="domain" description="AB hydrolase-1" evidence="2">
    <location>
        <begin position="115"/>
        <end position="269"/>
    </location>
</feature>
<organism evidence="3 4">
    <name type="scientific">Vitis vinifera</name>
    <name type="common">Grape</name>
    <dbReference type="NCBI Taxonomy" id="29760"/>
    <lineage>
        <taxon>Eukaryota</taxon>
        <taxon>Viridiplantae</taxon>
        <taxon>Streptophyta</taxon>
        <taxon>Embryophyta</taxon>
        <taxon>Tracheophyta</taxon>
        <taxon>Spermatophyta</taxon>
        <taxon>Magnoliopsida</taxon>
        <taxon>eudicotyledons</taxon>
        <taxon>Gunneridae</taxon>
        <taxon>Pentapetalae</taxon>
        <taxon>rosids</taxon>
        <taxon>Vitales</taxon>
        <taxon>Vitaceae</taxon>
        <taxon>Viteae</taxon>
        <taxon>Vitis</taxon>
    </lineage>
</organism>
<dbReference type="Proteomes" id="UP001227230">
    <property type="component" value="Chromosome 14"/>
</dbReference>
<dbReference type="EMBL" id="CP126661">
    <property type="protein sequence ID" value="WKA02870.1"/>
    <property type="molecule type" value="Genomic_DNA"/>
</dbReference>
<gene>
    <name evidence="3" type="ORF">VitviT2T_021020</name>
</gene>
<accession>A0ABY9D5Q7</accession>
<dbReference type="PANTHER" id="PTHR43329">
    <property type="entry name" value="EPOXIDE HYDROLASE"/>
    <property type="match status" value="1"/>
</dbReference>
<dbReference type="InterPro" id="IPR029058">
    <property type="entry name" value="AB_hydrolase_fold"/>
</dbReference>
<dbReference type="InterPro" id="IPR000073">
    <property type="entry name" value="AB_hydrolase_1"/>
</dbReference>
<evidence type="ECO:0000313" key="4">
    <source>
        <dbReference type="Proteomes" id="UP001227230"/>
    </source>
</evidence>